<reference evidence="3" key="2">
    <citation type="journal article" date="2024" name="Environ. Microbiol.">
        <title>Genome analysis and description of Tunturibacter gen. nov. expands the diversity of Terriglobia in tundra soils.</title>
        <authorList>
            <person name="Messyasz A."/>
            <person name="Mannisto M.K."/>
            <person name="Kerkhof L.J."/>
            <person name="Haggblom M.M."/>
        </authorList>
    </citation>
    <scope>NUCLEOTIDE SEQUENCE</scope>
    <source>
        <strain evidence="3">M8UP39</strain>
    </source>
</reference>
<dbReference type="NCBIfam" id="TIGR03436">
    <property type="entry name" value="acidobact_VWFA"/>
    <property type="match status" value="1"/>
</dbReference>
<evidence type="ECO:0000256" key="1">
    <source>
        <dbReference type="SAM" id="MobiDB-lite"/>
    </source>
</evidence>
<accession>A0AAU7YYL9</accession>
<dbReference type="SUPFAM" id="SSF53300">
    <property type="entry name" value="vWA-like"/>
    <property type="match status" value="1"/>
</dbReference>
<feature type="region of interest" description="Disordered" evidence="1">
    <location>
        <begin position="27"/>
        <end position="83"/>
    </location>
</feature>
<dbReference type="AlphaFoldDB" id="A0AAU7YYL9"/>
<dbReference type="PROSITE" id="PS50234">
    <property type="entry name" value="VWFA"/>
    <property type="match status" value="1"/>
</dbReference>
<evidence type="ECO:0000259" key="2">
    <source>
        <dbReference type="PROSITE" id="PS50234"/>
    </source>
</evidence>
<dbReference type="InterPro" id="IPR002035">
    <property type="entry name" value="VWF_A"/>
</dbReference>
<gene>
    <name evidence="3" type="ORF">RBB81_19095</name>
</gene>
<protein>
    <submittedName>
        <fullName evidence="3">VWA domain-containing protein</fullName>
    </submittedName>
</protein>
<reference evidence="3" key="1">
    <citation type="submission" date="2023-08" db="EMBL/GenBank/DDBJ databases">
        <authorList>
            <person name="Messyasz A."/>
            <person name="Mannisto M.K."/>
            <person name="Kerkhof L.J."/>
            <person name="Haggblom M."/>
        </authorList>
    </citation>
    <scope>NUCLEOTIDE SEQUENCE</scope>
    <source>
        <strain evidence="3">M8UP39</strain>
    </source>
</reference>
<organism evidence="3">
    <name type="scientific">Tunturiibacter gelidiferens</name>
    <dbReference type="NCBI Taxonomy" id="3069689"/>
    <lineage>
        <taxon>Bacteria</taxon>
        <taxon>Pseudomonadati</taxon>
        <taxon>Acidobacteriota</taxon>
        <taxon>Terriglobia</taxon>
        <taxon>Terriglobales</taxon>
        <taxon>Acidobacteriaceae</taxon>
        <taxon>Tunturiibacter</taxon>
    </lineage>
</organism>
<dbReference type="InterPro" id="IPR036465">
    <property type="entry name" value="vWFA_dom_sf"/>
</dbReference>
<sequence>MHLRSKSFWPGMAAGWLMLMAGGVGGWAQRPASPQTPAKQQPVSQQPSLTVDRDPVASPDPDTPARSQTTAPQGVGSSGTIARENGKYTLRQDAYEVRLNATVLDGSGRSIQTLDKDAFHIYEDGVPQTINSFRHEDLPVSLGLLIDSSGSMYDKRVAVDKASLDFVKLSNPEDEEFLVDFSWEAFIDQDFTNNIDKLQQGLGYIKSSGGTAIYDALVASADYLAKNAKHPKQVLLVITDGEDNASSATLEQTIRRIQDLDGPVIYCVGLLFGEDTDKRESRHARRVLETLAEQTGGAAYFPKSVKEVDTIAAEVAQDIRTQYTISYHSTKSPTLGGYREVHVEAKSKNFGRLSVRTRTGYYPRVVADASKGGGAGFSDPEKKN</sequence>
<dbReference type="RefSeq" id="WP_353071757.1">
    <property type="nucleotide sequence ID" value="NZ_CP132938.1"/>
</dbReference>
<proteinExistence type="predicted"/>
<feature type="domain" description="VWFA" evidence="2">
    <location>
        <begin position="141"/>
        <end position="315"/>
    </location>
</feature>
<name>A0AAU7YYL9_9BACT</name>
<dbReference type="CDD" id="cd00198">
    <property type="entry name" value="vWFA"/>
    <property type="match status" value="1"/>
</dbReference>
<dbReference type="InterPro" id="IPR017802">
    <property type="entry name" value="VWFA-rel_acidobac-type"/>
</dbReference>
<dbReference type="SMART" id="SM00327">
    <property type="entry name" value="VWA"/>
    <property type="match status" value="1"/>
</dbReference>
<evidence type="ECO:0000313" key="3">
    <source>
        <dbReference type="EMBL" id="XCB21667.1"/>
    </source>
</evidence>
<dbReference type="Pfam" id="PF13519">
    <property type="entry name" value="VWA_2"/>
    <property type="match status" value="1"/>
</dbReference>
<dbReference type="KEGG" id="tgi:RBB81_19095"/>
<dbReference type="Gene3D" id="3.40.50.410">
    <property type="entry name" value="von Willebrand factor, type A domain"/>
    <property type="match status" value="1"/>
</dbReference>
<feature type="compositionally biased region" description="Polar residues" evidence="1">
    <location>
        <begin position="32"/>
        <end position="49"/>
    </location>
</feature>
<dbReference type="EMBL" id="CP132938">
    <property type="protein sequence ID" value="XCB21667.1"/>
    <property type="molecule type" value="Genomic_DNA"/>
</dbReference>